<dbReference type="AlphaFoldDB" id="A0A328ZGS9"/>
<dbReference type="CDD" id="cd00322">
    <property type="entry name" value="FNR_like"/>
    <property type="match status" value="1"/>
</dbReference>
<dbReference type="Proteomes" id="UP000248856">
    <property type="component" value="Unassembled WGS sequence"/>
</dbReference>
<dbReference type="GO" id="GO:0046872">
    <property type="term" value="F:metal ion binding"/>
    <property type="evidence" value="ECO:0007669"/>
    <property type="project" value="UniProtKB-KW"/>
</dbReference>
<dbReference type="Gene3D" id="2.40.30.10">
    <property type="entry name" value="Translation factors"/>
    <property type="match status" value="1"/>
</dbReference>
<dbReference type="InterPro" id="IPR039261">
    <property type="entry name" value="FNR_nucleotide-bd"/>
</dbReference>
<keyword evidence="12" id="KW-1185">Reference proteome</keyword>
<dbReference type="GO" id="GO:0051537">
    <property type="term" value="F:2 iron, 2 sulfur cluster binding"/>
    <property type="evidence" value="ECO:0007669"/>
    <property type="project" value="UniProtKB-KW"/>
</dbReference>
<keyword evidence="5" id="KW-0274">FAD</keyword>
<protein>
    <submittedName>
        <fullName evidence="11">Ferredoxin-NADP reductase</fullName>
    </submittedName>
</protein>
<dbReference type="SUPFAM" id="SSF52343">
    <property type="entry name" value="Ferredoxin reductase-like, C-terminal NADP-linked domain"/>
    <property type="match status" value="1"/>
</dbReference>
<evidence type="ECO:0000256" key="8">
    <source>
        <dbReference type="ARBA" id="ARBA00023014"/>
    </source>
</evidence>
<organism evidence="11 12">
    <name type="scientific">Paracidovorax anthurii</name>
    <dbReference type="NCBI Taxonomy" id="78229"/>
    <lineage>
        <taxon>Bacteria</taxon>
        <taxon>Pseudomonadati</taxon>
        <taxon>Pseudomonadota</taxon>
        <taxon>Betaproteobacteria</taxon>
        <taxon>Burkholderiales</taxon>
        <taxon>Comamonadaceae</taxon>
        <taxon>Paracidovorax</taxon>
    </lineage>
</organism>
<comment type="caution">
    <text evidence="11">The sequence shown here is derived from an EMBL/GenBank/DDBJ whole genome shotgun (WGS) entry which is preliminary data.</text>
</comment>
<dbReference type="InterPro" id="IPR017927">
    <property type="entry name" value="FAD-bd_FR_type"/>
</dbReference>
<evidence type="ECO:0000256" key="2">
    <source>
        <dbReference type="ARBA" id="ARBA00022630"/>
    </source>
</evidence>
<keyword evidence="4" id="KW-0479">Metal-binding</keyword>
<dbReference type="InterPro" id="IPR017938">
    <property type="entry name" value="Riboflavin_synthase-like_b-brl"/>
</dbReference>
<dbReference type="RefSeq" id="WP_111876295.1">
    <property type="nucleotide sequence ID" value="NZ_CBCSGC010000026.1"/>
</dbReference>
<accession>A0A328ZGS9</accession>
<keyword evidence="6" id="KW-0560">Oxidoreductase</keyword>
<dbReference type="PROSITE" id="PS51384">
    <property type="entry name" value="FAD_FR"/>
    <property type="match status" value="1"/>
</dbReference>
<dbReference type="InterPro" id="IPR001433">
    <property type="entry name" value="OxRdtase_FAD/NAD-bd"/>
</dbReference>
<dbReference type="GO" id="GO:0016491">
    <property type="term" value="F:oxidoreductase activity"/>
    <property type="evidence" value="ECO:0007669"/>
    <property type="project" value="UniProtKB-KW"/>
</dbReference>
<comment type="cofactor">
    <cofactor evidence="9">
        <name>[2Fe-2S] cluster</name>
        <dbReference type="ChEBI" id="CHEBI:190135"/>
    </cofactor>
</comment>
<keyword evidence="7" id="KW-0408">Iron</keyword>
<dbReference type="PANTHER" id="PTHR47354:SF6">
    <property type="entry name" value="NADH OXIDOREDUCTASE HCR"/>
    <property type="match status" value="1"/>
</dbReference>
<keyword evidence="2" id="KW-0285">Flavoprotein</keyword>
<dbReference type="InterPro" id="IPR001709">
    <property type="entry name" value="Flavoprot_Pyr_Nucl_cyt_Rdtase"/>
</dbReference>
<evidence type="ECO:0000256" key="9">
    <source>
        <dbReference type="ARBA" id="ARBA00034078"/>
    </source>
</evidence>
<dbReference type="InterPro" id="IPR050415">
    <property type="entry name" value="MRET"/>
</dbReference>
<keyword evidence="8" id="KW-0411">Iron-sulfur</keyword>
<feature type="domain" description="FAD-binding FR-type" evidence="10">
    <location>
        <begin position="4"/>
        <end position="111"/>
    </location>
</feature>
<proteinExistence type="predicted"/>
<dbReference type="OrthoDB" id="370747at2"/>
<gene>
    <name evidence="11" type="ORF">AX018_100766</name>
</gene>
<evidence type="ECO:0000256" key="4">
    <source>
        <dbReference type="ARBA" id="ARBA00022723"/>
    </source>
</evidence>
<evidence type="ECO:0000256" key="7">
    <source>
        <dbReference type="ARBA" id="ARBA00023004"/>
    </source>
</evidence>
<dbReference type="Gene3D" id="3.40.50.80">
    <property type="entry name" value="Nucleotide-binding domain of ferredoxin-NADP reductase (FNR) module"/>
    <property type="match status" value="1"/>
</dbReference>
<dbReference type="PRINTS" id="PR00371">
    <property type="entry name" value="FPNCR"/>
</dbReference>
<evidence type="ECO:0000256" key="1">
    <source>
        <dbReference type="ARBA" id="ARBA00001974"/>
    </source>
</evidence>
<evidence type="ECO:0000313" key="11">
    <source>
        <dbReference type="EMBL" id="RAR85131.1"/>
    </source>
</evidence>
<dbReference type="Pfam" id="PF00175">
    <property type="entry name" value="NAD_binding_1"/>
    <property type="match status" value="1"/>
</dbReference>
<evidence type="ECO:0000256" key="5">
    <source>
        <dbReference type="ARBA" id="ARBA00022827"/>
    </source>
</evidence>
<name>A0A328ZGS9_9BURK</name>
<keyword evidence="3" id="KW-0001">2Fe-2S</keyword>
<dbReference type="PRINTS" id="PR00410">
    <property type="entry name" value="PHEHYDRXLASE"/>
</dbReference>
<reference evidence="11 12" key="1">
    <citation type="submission" date="2018-06" db="EMBL/GenBank/DDBJ databases">
        <title>Genomic Encyclopedia of Archaeal and Bacterial Type Strains, Phase II (KMG-II): from individual species to whole genera.</title>
        <authorList>
            <person name="Goeker M."/>
        </authorList>
    </citation>
    <scope>NUCLEOTIDE SEQUENCE [LARGE SCALE GENOMIC DNA]</scope>
    <source>
        <strain evidence="11 12">CFPB 3232</strain>
    </source>
</reference>
<evidence type="ECO:0000256" key="3">
    <source>
        <dbReference type="ARBA" id="ARBA00022714"/>
    </source>
</evidence>
<dbReference type="SUPFAM" id="SSF63380">
    <property type="entry name" value="Riboflavin synthase domain-like"/>
    <property type="match status" value="1"/>
</dbReference>
<dbReference type="PANTHER" id="PTHR47354">
    <property type="entry name" value="NADH OXIDOREDUCTASE HCR"/>
    <property type="match status" value="1"/>
</dbReference>
<evidence type="ECO:0000256" key="6">
    <source>
        <dbReference type="ARBA" id="ARBA00023002"/>
    </source>
</evidence>
<dbReference type="EMBL" id="QLTA01000007">
    <property type="protein sequence ID" value="RAR85131.1"/>
    <property type="molecule type" value="Genomic_DNA"/>
</dbReference>
<comment type="cofactor">
    <cofactor evidence="1">
        <name>FAD</name>
        <dbReference type="ChEBI" id="CHEBI:57692"/>
    </cofactor>
</comment>
<evidence type="ECO:0000313" key="12">
    <source>
        <dbReference type="Proteomes" id="UP000248856"/>
    </source>
</evidence>
<evidence type="ECO:0000259" key="10">
    <source>
        <dbReference type="PROSITE" id="PS51384"/>
    </source>
</evidence>
<sequence length="254" mass="26905">MTDPENFTVRVLARTPIAQDTMAFAIERPAGFDFEAGQYVSIQLPGFIAPEDGSDDGERMLSIASAPHDAGLLVAMRMRDTAFKRHLAACAVGEQGAPLHLSPPMGDFVLPADGLQPLVMIAGGIGITPFYSMLRHLQHRAEGGEAVPPVTLLYGNRSSALAAWSAEIDAMAAALPGLRVVHVLSEQGAAPAAAGGTPRSGLIDADTIRQEVADWRACRYYVVGPTAMVAAMQDCLDACEVPPEQVVIEFFAGY</sequence>